<keyword evidence="5" id="KW-1133">Transmembrane helix</keyword>
<dbReference type="GO" id="GO:0004683">
    <property type="term" value="F:calcium/calmodulin-dependent protein kinase activity"/>
    <property type="evidence" value="ECO:0007669"/>
    <property type="project" value="UniProtKB-EC"/>
</dbReference>
<dbReference type="InterPro" id="IPR001368">
    <property type="entry name" value="TNFR/NGFR_Cys_rich_reg"/>
</dbReference>
<evidence type="ECO:0000259" key="6">
    <source>
        <dbReference type="PROSITE" id="PS50011"/>
    </source>
</evidence>
<dbReference type="Proteomes" id="UP000014680">
    <property type="component" value="Unassembled WGS sequence"/>
</dbReference>
<comment type="caution">
    <text evidence="3">Lacks conserved residue(s) required for the propagation of feature annotation.</text>
</comment>
<dbReference type="SMART" id="SM00220">
    <property type="entry name" value="S_TKc"/>
    <property type="match status" value="1"/>
</dbReference>
<dbReference type="PROSITE" id="PS50011">
    <property type="entry name" value="PROTEIN_KINASE_DOM"/>
    <property type="match status" value="1"/>
</dbReference>
<keyword evidence="5" id="KW-0812">Transmembrane</keyword>
<evidence type="ECO:0000313" key="8">
    <source>
        <dbReference type="EMBL" id="ELP84589.1"/>
    </source>
</evidence>
<keyword evidence="2 4" id="KW-0067">ATP-binding</keyword>
<keyword evidence="1 4" id="KW-0547">Nucleotide-binding</keyword>
<accession>A0A0A1TVR6</accession>
<dbReference type="SUPFAM" id="SSF57184">
    <property type="entry name" value="Growth factor receptor domain"/>
    <property type="match status" value="6"/>
</dbReference>
<dbReference type="PROSITE" id="PS00108">
    <property type="entry name" value="PROTEIN_KINASE_ST"/>
    <property type="match status" value="1"/>
</dbReference>
<sequence length="1448" mass="162418">MNRPRNCAVGYVDPYNDCTKCPDGCSLCDSTNMICSSCQLGYYMTTQTLGSKICLKCNDNCEYCSDGLTCTSCKEGFLLTSSMCEKCEKQEGCIHCQNECLQCQNGFYLNAGRCVKCANCLKCDKETCHICSTGYTPTTTSSCERCETVYNNCEMCSESSSRCLTCKNGYSLHNNKCVQCKDASPNCSECSTFNSNCFFCDKGYILVDNRCVLSSIAIPNCFLGNREDFSCLECTAPFVPSDDKTQCLDCKNSLQNCYECSQEDFKCKVCQPGFGQNTLSRCEKCTNDNNNCVPTIEGKCNNGGSPFEQFCADCRLSFPHCELCDPSKWGCMDCDDGYVFVEGKCEMCSIPKCIKCSTNSNLCIECEKGNYLENGICVKSCVSDELCIRCQNSKCSNCKIGYGVFYGDSKCHQCHVEMGNCITPNTERRCQKGFFLSDNYCWETSLYKTECEEAFNSNDKCNICKRGYGLNPQGQCVQCESGCLSCLRDYTKCEQCKNGFSIRNNKCNHFDTKLCVYDSPIIGCTTCKSTIKIAATGKCEQCKEEGCEICEENGCLQCQSGLKVNPITKKCEEIGVEYNCAVYEYSSCKECIDGYYRNEKNQENVKCIPCTGNAKKCHYNAETQGQVIIVCEANYILKDGVCTTVDNCKQTTQQSCVKCKEKFYLENATCVGCSENCKQCYKDKCLLCDDSLTLLNGMCIKDEKCIKTSFGLCILCENGYFVEDASKKCVKCSENCQICKAIEKCNRCNKDFVLIDGTCKMPESISKSLSTFVYQKLKTEKVNNKILNPNCEKENENGCLRCLKSYYLVDLTCKPCSSNCNKCSDEAICLKCAPGYSTKGGKCDKNDAKDNCKERAIDGAICVSCEKGFIIGSERKCIQCNEGCSNCVGSNSRCVSCETHFYQVGFTCLNTSSIEHCYHGGEKQCDKCDEGYFPSGTRCIQCDSKCIQCANIKTCEICKDDLILLQGVCNPLYTVQNCAHASFGRCIKCERGFYLKGFNCKSLLTIEIIVGIVVGICFFFIVFITIALVLLFVVLRRNKKEHVKKINMSKTNYSFVKIPDSPLGVTKTRLEFNDLDEFIGVDETTTELICVGNYGKHKIKLQLSCAESEKFSLEISPKLVVLSTDKACEFEVKINPKCSCKIKTKVTIIFINLRTSSEKSIDIPIETETLLTTRLDYDELKENRILGQGSFGVVYLGEFRGNEVAIKKMKNIRLSESASAIEEFSREVSMLDKFRCDYIVHFYGAVFIPNKRCMVTEFAKHGSLQDLIDKKNTEITCEQQRMRICHDAAKGIQYLHTNGILHRDIKPDNILIVSLDLNEKIFGKLTDFGSSRNLNMLMTNMTFTKGIGTPKYMAPEILNREHYKASADVYSFAITMLECFSCTDAFPNEDFRFPWDIAMFVSSQKRPEIRGINQNIGQLIKMCWKQDPNDRPQIGDVVSTFEKLTKFN</sequence>
<dbReference type="InterPro" id="IPR006212">
    <property type="entry name" value="Furin_repeat"/>
</dbReference>
<dbReference type="Gene3D" id="2.10.220.10">
    <property type="entry name" value="Hormone Receptor, Insulin-like Growth Factor Receptor 1, Chain A, domain 2"/>
    <property type="match status" value="3"/>
</dbReference>
<reference evidence="8 9" key="1">
    <citation type="submission" date="2012-10" db="EMBL/GenBank/DDBJ databases">
        <authorList>
            <person name="Zafar N."/>
            <person name="Inman J."/>
            <person name="Hall N."/>
            <person name="Lorenzi H."/>
            <person name="Caler E."/>
        </authorList>
    </citation>
    <scope>NUCLEOTIDE SEQUENCE [LARGE SCALE GENOMIC DNA]</scope>
    <source>
        <strain evidence="8 9">IP1</strain>
    </source>
</reference>
<organism evidence="8 9">
    <name type="scientific">Entamoeba invadens IP1</name>
    <dbReference type="NCBI Taxonomy" id="370355"/>
    <lineage>
        <taxon>Eukaryota</taxon>
        <taxon>Amoebozoa</taxon>
        <taxon>Evosea</taxon>
        <taxon>Archamoebae</taxon>
        <taxon>Mastigamoebida</taxon>
        <taxon>Entamoebidae</taxon>
        <taxon>Entamoeba</taxon>
    </lineage>
</organism>
<dbReference type="VEuPathDB" id="AmoebaDB:EIN_171840"/>
<dbReference type="CDD" id="cd12087">
    <property type="entry name" value="TM_EGFR-like"/>
    <property type="match status" value="1"/>
</dbReference>
<dbReference type="EC" id="2.7.11.17" evidence="8"/>
<feature type="domain" description="Protein kinase" evidence="6">
    <location>
        <begin position="1180"/>
        <end position="1444"/>
    </location>
</feature>
<keyword evidence="5" id="KW-0472">Membrane</keyword>
<dbReference type="KEGG" id="eiv:EIN_171840"/>
<dbReference type="CDD" id="cd13999">
    <property type="entry name" value="STKc_MAP3K-like"/>
    <property type="match status" value="1"/>
</dbReference>
<dbReference type="InterPro" id="IPR017441">
    <property type="entry name" value="Protein_kinase_ATP_BS"/>
</dbReference>
<dbReference type="PROSITE" id="PS50050">
    <property type="entry name" value="TNFR_NGFR_2"/>
    <property type="match status" value="1"/>
</dbReference>
<keyword evidence="9" id="KW-1185">Reference proteome</keyword>
<dbReference type="PROSITE" id="PS00107">
    <property type="entry name" value="PROTEIN_KINASE_ATP"/>
    <property type="match status" value="1"/>
</dbReference>
<feature type="repeat" description="TNFR-Cys" evidence="3">
    <location>
        <begin position="590"/>
        <end position="642"/>
    </location>
</feature>
<evidence type="ECO:0000256" key="5">
    <source>
        <dbReference type="SAM" id="Phobius"/>
    </source>
</evidence>
<evidence type="ECO:0000256" key="4">
    <source>
        <dbReference type="PROSITE-ProRule" id="PRU10141"/>
    </source>
</evidence>
<dbReference type="RefSeq" id="XP_004183935.1">
    <property type="nucleotide sequence ID" value="XM_004183887.1"/>
</dbReference>
<proteinExistence type="predicted"/>
<feature type="transmembrane region" description="Helical" evidence="5">
    <location>
        <begin position="1008"/>
        <end position="1035"/>
    </location>
</feature>
<gene>
    <name evidence="8" type="ORF">EIN_171840</name>
</gene>
<name>A0A0A1TVR6_ENTIV</name>
<dbReference type="EMBL" id="KB207112">
    <property type="protein sequence ID" value="ELP84589.1"/>
    <property type="molecule type" value="Genomic_DNA"/>
</dbReference>
<dbReference type="InterPro" id="IPR009030">
    <property type="entry name" value="Growth_fac_rcpt_cys_sf"/>
</dbReference>
<dbReference type="Gene3D" id="1.10.510.10">
    <property type="entry name" value="Transferase(Phosphotransferase) domain 1"/>
    <property type="match status" value="1"/>
</dbReference>
<dbReference type="SUPFAM" id="SSF56112">
    <property type="entry name" value="Protein kinase-like (PK-like)"/>
    <property type="match status" value="1"/>
</dbReference>
<dbReference type="InterPro" id="IPR000742">
    <property type="entry name" value="EGF"/>
</dbReference>
<dbReference type="InterPro" id="IPR053215">
    <property type="entry name" value="TKL_Ser/Thr_kinase"/>
</dbReference>
<evidence type="ECO:0000256" key="2">
    <source>
        <dbReference type="ARBA" id="ARBA00022840"/>
    </source>
</evidence>
<dbReference type="OrthoDB" id="28272at2759"/>
<dbReference type="SMART" id="SM00261">
    <property type="entry name" value="FU"/>
    <property type="match status" value="11"/>
</dbReference>
<feature type="binding site" evidence="4">
    <location>
        <position position="1208"/>
    </location>
    <ligand>
        <name>ATP</name>
        <dbReference type="ChEBI" id="CHEBI:30616"/>
    </ligand>
</feature>
<dbReference type="InterPro" id="IPR008271">
    <property type="entry name" value="Ser/Thr_kinase_AS"/>
</dbReference>
<dbReference type="InterPro" id="IPR000719">
    <property type="entry name" value="Prot_kinase_dom"/>
</dbReference>
<dbReference type="PANTHER" id="PTHR45756:SF1">
    <property type="entry name" value="PROTEIN KINASE DOMAIN CONTAINING PROTEIN"/>
    <property type="match status" value="1"/>
</dbReference>
<dbReference type="InterPro" id="IPR011009">
    <property type="entry name" value="Kinase-like_dom_sf"/>
</dbReference>
<feature type="domain" description="TNFR-Cys" evidence="7">
    <location>
        <begin position="590"/>
        <end position="642"/>
    </location>
</feature>
<keyword evidence="8" id="KW-0808">Transferase</keyword>
<evidence type="ECO:0000256" key="3">
    <source>
        <dbReference type="PROSITE-ProRule" id="PRU00206"/>
    </source>
</evidence>
<dbReference type="GO" id="GO:0005524">
    <property type="term" value="F:ATP binding"/>
    <property type="evidence" value="ECO:0007669"/>
    <property type="project" value="UniProtKB-UniRule"/>
</dbReference>
<dbReference type="Pfam" id="PF00069">
    <property type="entry name" value="Pkinase"/>
    <property type="match status" value="1"/>
</dbReference>
<dbReference type="SMART" id="SM00181">
    <property type="entry name" value="EGF"/>
    <property type="match status" value="11"/>
</dbReference>
<evidence type="ECO:0000313" key="9">
    <source>
        <dbReference type="Proteomes" id="UP000014680"/>
    </source>
</evidence>
<dbReference type="GeneID" id="14883414"/>
<dbReference type="PANTHER" id="PTHR45756">
    <property type="entry name" value="PALMITOYLTRANSFERASE"/>
    <property type="match status" value="1"/>
</dbReference>
<keyword evidence="8" id="KW-0418">Kinase</keyword>
<evidence type="ECO:0000259" key="7">
    <source>
        <dbReference type="PROSITE" id="PS50050"/>
    </source>
</evidence>
<evidence type="ECO:0000256" key="1">
    <source>
        <dbReference type="ARBA" id="ARBA00022741"/>
    </source>
</evidence>
<protein>
    <submittedName>
        <fullName evidence="8">Protein serine/threonine kinase, putative</fullName>
        <ecNumber evidence="8">2.7.11.17</ecNumber>
    </submittedName>
</protein>